<evidence type="ECO:0000256" key="1">
    <source>
        <dbReference type="SAM" id="Coils"/>
    </source>
</evidence>
<reference evidence="2 3" key="1">
    <citation type="journal article" date="2016" name="Nat. Commun.">
        <title>Thousands of microbial genomes shed light on interconnected biogeochemical processes in an aquifer system.</title>
        <authorList>
            <person name="Anantharaman K."/>
            <person name="Brown C.T."/>
            <person name="Hug L.A."/>
            <person name="Sharon I."/>
            <person name="Castelle C.J."/>
            <person name="Probst A.J."/>
            <person name="Thomas B.C."/>
            <person name="Singh A."/>
            <person name="Wilkins M.J."/>
            <person name="Karaoz U."/>
            <person name="Brodie E.L."/>
            <person name="Williams K.H."/>
            <person name="Hubbard S.S."/>
            <person name="Banfield J.F."/>
        </authorList>
    </citation>
    <scope>NUCLEOTIDE SEQUENCE [LARGE SCALE GENOMIC DNA]</scope>
</reference>
<name>A0A1G2EP80_9BACT</name>
<evidence type="ECO:0000313" key="3">
    <source>
        <dbReference type="Proteomes" id="UP000177740"/>
    </source>
</evidence>
<feature type="coiled-coil region" evidence="1">
    <location>
        <begin position="101"/>
        <end position="148"/>
    </location>
</feature>
<proteinExistence type="predicted"/>
<dbReference type="STRING" id="1801677.A2365_00735"/>
<organism evidence="2 3">
    <name type="scientific">Candidatus Nealsonbacteria bacterium RIFOXYB1_FULL_40_15</name>
    <dbReference type="NCBI Taxonomy" id="1801677"/>
    <lineage>
        <taxon>Bacteria</taxon>
        <taxon>Candidatus Nealsoniibacteriota</taxon>
    </lineage>
</organism>
<gene>
    <name evidence="2" type="ORF">A2365_00735</name>
</gene>
<evidence type="ECO:0000313" key="2">
    <source>
        <dbReference type="EMBL" id="OGZ27181.1"/>
    </source>
</evidence>
<accession>A0A1G2EP80</accession>
<dbReference type="Proteomes" id="UP000177740">
    <property type="component" value="Unassembled WGS sequence"/>
</dbReference>
<sequence length="164" mass="18236">MGLKGLAKKAGVLVLLLIAMTAVYLIKNDGTREGLLGNLESVISRFAFANRKIINLEEITFSEIDMDAFGGDRENDPEAIEPEPVQKQIIRIKEADEPEDLKRIESEIRRIAQETKELEVKVKELVALREINEQVEDIAEMLAEITEGIKIASAVSEGYPVSSI</sequence>
<dbReference type="AlphaFoldDB" id="A0A1G2EP80"/>
<keyword evidence="1" id="KW-0175">Coiled coil</keyword>
<dbReference type="EMBL" id="MHMM01000010">
    <property type="protein sequence ID" value="OGZ27181.1"/>
    <property type="molecule type" value="Genomic_DNA"/>
</dbReference>
<comment type="caution">
    <text evidence="2">The sequence shown here is derived from an EMBL/GenBank/DDBJ whole genome shotgun (WGS) entry which is preliminary data.</text>
</comment>
<protein>
    <submittedName>
        <fullName evidence="2">Uncharacterized protein</fullName>
    </submittedName>
</protein>